<evidence type="ECO:0000313" key="2">
    <source>
        <dbReference type="EMBL" id="PSL19535.1"/>
    </source>
</evidence>
<proteinExistence type="predicted"/>
<organism evidence="2 3">
    <name type="scientific">Dyadobacter jiangsuensis</name>
    <dbReference type="NCBI Taxonomy" id="1591085"/>
    <lineage>
        <taxon>Bacteria</taxon>
        <taxon>Pseudomonadati</taxon>
        <taxon>Bacteroidota</taxon>
        <taxon>Cytophagia</taxon>
        <taxon>Cytophagales</taxon>
        <taxon>Spirosomataceae</taxon>
        <taxon>Dyadobacter</taxon>
    </lineage>
</organism>
<sequence length="101" mass="10771">MGFLSSLFGSKSLDYKTLVQQGALVVDVRSTQEFVAGHIPGSINIPLDQINAKADMLLKKGKPVITCCRSGARSGMAEGMLRSAGIDAYNGGPWESLKQKI</sequence>
<dbReference type="Gene3D" id="3.40.250.10">
    <property type="entry name" value="Rhodanese-like domain"/>
    <property type="match status" value="1"/>
</dbReference>
<dbReference type="EMBL" id="PYAS01000026">
    <property type="protein sequence ID" value="PSL19535.1"/>
    <property type="molecule type" value="Genomic_DNA"/>
</dbReference>
<dbReference type="AlphaFoldDB" id="A0A2P8FCU6"/>
<dbReference type="SUPFAM" id="SSF52821">
    <property type="entry name" value="Rhodanese/Cell cycle control phosphatase"/>
    <property type="match status" value="1"/>
</dbReference>
<feature type="domain" description="Rhodanese" evidence="1">
    <location>
        <begin position="19"/>
        <end position="96"/>
    </location>
</feature>
<dbReference type="SMART" id="SM00450">
    <property type="entry name" value="RHOD"/>
    <property type="match status" value="1"/>
</dbReference>
<dbReference type="PROSITE" id="PS50206">
    <property type="entry name" value="RHODANESE_3"/>
    <property type="match status" value="1"/>
</dbReference>
<evidence type="ECO:0000259" key="1">
    <source>
        <dbReference type="PROSITE" id="PS50206"/>
    </source>
</evidence>
<dbReference type="InterPro" id="IPR036873">
    <property type="entry name" value="Rhodanese-like_dom_sf"/>
</dbReference>
<evidence type="ECO:0000313" key="3">
    <source>
        <dbReference type="Proteomes" id="UP000241964"/>
    </source>
</evidence>
<reference evidence="2 3" key="1">
    <citation type="submission" date="2018-03" db="EMBL/GenBank/DDBJ databases">
        <title>Genomic Encyclopedia of Archaeal and Bacterial Type Strains, Phase II (KMG-II): from individual species to whole genera.</title>
        <authorList>
            <person name="Goeker M."/>
        </authorList>
    </citation>
    <scope>NUCLEOTIDE SEQUENCE [LARGE SCALE GENOMIC DNA]</scope>
    <source>
        <strain evidence="2 3">DSM 29057</strain>
    </source>
</reference>
<gene>
    <name evidence="2" type="ORF">CLV60_12653</name>
</gene>
<comment type="caution">
    <text evidence="2">The sequence shown here is derived from an EMBL/GenBank/DDBJ whole genome shotgun (WGS) entry which is preliminary data.</text>
</comment>
<dbReference type="InterPro" id="IPR050229">
    <property type="entry name" value="GlpE_sulfurtransferase"/>
</dbReference>
<keyword evidence="3" id="KW-1185">Reference proteome</keyword>
<dbReference type="Pfam" id="PF00581">
    <property type="entry name" value="Rhodanese"/>
    <property type="match status" value="1"/>
</dbReference>
<accession>A0A2P8FCU6</accession>
<dbReference type="Proteomes" id="UP000241964">
    <property type="component" value="Unassembled WGS sequence"/>
</dbReference>
<dbReference type="CDD" id="cd00158">
    <property type="entry name" value="RHOD"/>
    <property type="match status" value="1"/>
</dbReference>
<name>A0A2P8FCU6_9BACT</name>
<dbReference type="OrthoDB" id="9808735at2"/>
<dbReference type="PANTHER" id="PTHR43031">
    <property type="entry name" value="FAD-DEPENDENT OXIDOREDUCTASE"/>
    <property type="match status" value="1"/>
</dbReference>
<protein>
    <submittedName>
        <fullName evidence="2">Rhodanese-like domain-containing protein</fullName>
    </submittedName>
</protein>
<dbReference type="InterPro" id="IPR001763">
    <property type="entry name" value="Rhodanese-like_dom"/>
</dbReference>
<dbReference type="PANTHER" id="PTHR43031:SF18">
    <property type="entry name" value="RHODANESE-RELATED SULFURTRANSFERASES"/>
    <property type="match status" value="1"/>
</dbReference>